<keyword evidence="6 8" id="KW-0863">Zinc-finger</keyword>
<evidence type="ECO:0000256" key="7">
    <source>
        <dbReference type="ARBA" id="ARBA00022833"/>
    </source>
</evidence>
<keyword evidence="5" id="KW-0677">Repeat</keyword>
<keyword evidence="3" id="KW-0963">Cytoplasm</keyword>
<dbReference type="PANTHER" id="PTHR10131">
    <property type="entry name" value="TNF RECEPTOR ASSOCIATED FACTOR"/>
    <property type="match status" value="1"/>
</dbReference>
<dbReference type="OrthoDB" id="20668at2759"/>
<proteinExistence type="predicted"/>
<dbReference type="PANTHER" id="PTHR10131:SF94">
    <property type="entry name" value="TNF RECEPTOR-ASSOCIATED FACTOR 4"/>
    <property type="match status" value="1"/>
</dbReference>
<protein>
    <recommendedName>
        <fullName evidence="10">RanBP2-type domain-containing protein</fullName>
    </recommendedName>
</protein>
<dbReference type="Gene3D" id="3.30.40.10">
    <property type="entry name" value="Zinc/RING finger domain, C3HC4 (zinc finger)"/>
    <property type="match status" value="1"/>
</dbReference>
<sequence>MQKAATRSKRDWVYNYVNEDAIDRDLECPVCSEPCVDPVEYSQCDGISCRTCQQNPCPRCADEKCQPKARVHRKVLAQLNGLLVRCPTCDRQTQRDNLQNHKYTCPVACPRGCGEKVAPNVREAHQTRCTMVLVECTGEDVLCSWMGRRGQREEHERECAHIKIRRPIEFLLKSIRTLESRAEASEQKIAQLFIQMEQYKRDRLEERKVEPVRVMEERESREYFFSQPRSSLLVHVKVWLFLQNCLMLTCSVEIFAPNTMPASKPSAPVVGYFSRPVKEWVYVYVDEDAVDRDLECPICSEPCVDPVEYSKCDGISCRVCHRIPCPRCNDKECRPKERVHRKVLAQLNGLMVKCRTCAKPTRREDLASHTANCTIKCVRGCAEKVPLNARKAHEGTCLRVVVECTGIDVLCPWTGMRGERGEHERCCPFVKIRNPLENLLKRNREIEIELDSAVKRSRAAEQRATEAEKRAVEAERRMKEQILTTEVSPPRRAFGLGPVERRIVSGKSNSYEQMYPQFPPPNQLRPLMPKVNPFLSIRDFNPVTAPSDKAQMGEWECEMCEAINKDSESICHVCLQ</sequence>
<reference evidence="11 12" key="1">
    <citation type="journal article" date="2018" name="Genome Biol. Evol.">
        <title>Multiple Roots of Fruiting Body Formation in Amoebozoa.</title>
        <authorList>
            <person name="Hillmann F."/>
            <person name="Forbes G."/>
            <person name="Novohradska S."/>
            <person name="Ferling I."/>
            <person name="Riege K."/>
            <person name="Groth M."/>
            <person name="Westermann M."/>
            <person name="Marz M."/>
            <person name="Spaller T."/>
            <person name="Winckler T."/>
            <person name="Schaap P."/>
            <person name="Glockner G."/>
        </authorList>
    </citation>
    <scope>NUCLEOTIDE SEQUENCE [LARGE SCALE GENOMIC DNA]</scope>
    <source>
        <strain evidence="11 12">Jena</strain>
    </source>
</reference>
<keyword evidence="7" id="KW-0862">Zinc</keyword>
<dbReference type="EMBL" id="MDYQ01000477">
    <property type="protein sequence ID" value="PRP74310.1"/>
    <property type="molecule type" value="Genomic_DNA"/>
</dbReference>
<organism evidence="11 12">
    <name type="scientific">Planoprotostelium fungivorum</name>
    <dbReference type="NCBI Taxonomy" id="1890364"/>
    <lineage>
        <taxon>Eukaryota</taxon>
        <taxon>Amoebozoa</taxon>
        <taxon>Evosea</taxon>
        <taxon>Variosea</taxon>
        <taxon>Cavosteliida</taxon>
        <taxon>Cavosteliaceae</taxon>
        <taxon>Planoprotostelium</taxon>
    </lineage>
</organism>
<comment type="function">
    <text evidence="1">Probable adapter protein and signal transducer that links members of the tumor necrosis factor receptor family to different signaling pathways by association with the receptor cytoplasmic domain and kinases.</text>
</comment>
<comment type="subcellular location">
    <subcellularLocation>
        <location evidence="2">Cytoplasm</location>
    </subcellularLocation>
</comment>
<gene>
    <name evidence="11" type="ORF">PROFUN_11812</name>
</gene>
<evidence type="ECO:0000259" key="10">
    <source>
        <dbReference type="PROSITE" id="PS50199"/>
    </source>
</evidence>
<evidence type="ECO:0000313" key="12">
    <source>
        <dbReference type="Proteomes" id="UP000241769"/>
    </source>
</evidence>
<evidence type="ECO:0000256" key="1">
    <source>
        <dbReference type="ARBA" id="ARBA00003051"/>
    </source>
</evidence>
<feature type="coiled-coil region" evidence="9">
    <location>
        <begin position="436"/>
        <end position="484"/>
    </location>
</feature>
<feature type="coiled-coil region" evidence="9">
    <location>
        <begin position="168"/>
        <end position="202"/>
    </location>
</feature>
<feature type="domain" description="RanBP2-type" evidence="10">
    <location>
        <begin position="551"/>
        <end position="576"/>
    </location>
</feature>
<evidence type="ECO:0000256" key="5">
    <source>
        <dbReference type="ARBA" id="ARBA00022737"/>
    </source>
</evidence>
<dbReference type="PROSITE" id="PS50199">
    <property type="entry name" value="ZF_RANBP2_2"/>
    <property type="match status" value="1"/>
</dbReference>
<evidence type="ECO:0000256" key="3">
    <source>
        <dbReference type="ARBA" id="ARBA00022490"/>
    </source>
</evidence>
<name>A0A2P6MRH9_9EUKA</name>
<evidence type="ECO:0000256" key="2">
    <source>
        <dbReference type="ARBA" id="ARBA00004496"/>
    </source>
</evidence>
<keyword evidence="9" id="KW-0175">Coiled coil</keyword>
<evidence type="ECO:0000256" key="9">
    <source>
        <dbReference type="SAM" id="Coils"/>
    </source>
</evidence>
<dbReference type="InterPro" id="IPR013083">
    <property type="entry name" value="Znf_RING/FYVE/PHD"/>
</dbReference>
<dbReference type="GO" id="GO:0005737">
    <property type="term" value="C:cytoplasm"/>
    <property type="evidence" value="ECO:0007669"/>
    <property type="project" value="UniProtKB-SubCell"/>
</dbReference>
<dbReference type="InterPro" id="IPR001876">
    <property type="entry name" value="Znf_RanBP2"/>
</dbReference>
<evidence type="ECO:0000256" key="6">
    <source>
        <dbReference type="ARBA" id="ARBA00022771"/>
    </source>
</evidence>
<keyword evidence="4" id="KW-0479">Metal-binding</keyword>
<keyword evidence="12" id="KW-1185">Reference proteome</keyword>
<dbReference type="GO" id="GO:0008270">
    <property type="term" value="F:zinc ion binding"/>
    <property type="evidence" value="ECO:0007669"/>
    <property type="project" value="UniProtKB-KW"/>
</dbReference>
<dbReference type="PROSITE" id="PS01358">
    <property type="entry name" value="ZF_RANBP2_1"/>
    <property type="match status" value="1"/>
</dbReference>
<dbReference type="SUPFAM" id="SSF49599">
    <property type="entry name" value="TRAF domain-like"/>
    <property type="match status" value="2"/>
</dbReference>
<evidence type="ECO:0000256" key="4">
    <source>
        <dbReference type="ARBA" id="ARBA00022723"/>
    </source>
</evidence>
<evidence type="ECO:0000256" key="8">
    <source>
        <dbReference type="PROSITE-ProRule" id="PRU00322"/>
    </source>
</evidence>
<comment type="caution">
    <text evidence="11">The sequence shown here is derived from an EMBL/GenBank/DDBJ whole genome shotgun (WGS) entry which is preliminary data.</text>
</comment>
<dbReference type="Proteomes" id="UP000241769">
    <property type="component" value="Unassembled WGS sequence"/>
</dbReference>
<dbReference type="AlphaFoldDB" id="A0A2P6MRH9"/>
<evidence type="ECO:0000313" key="11">
    <source>
        <dbReference type="EMBL" id="PRP74310.1"/>
    </source>
</evidence>
<dbReference type="InParanoid" id="A0A2P6MRH9"/>
<accession>A0A2P6MRH9</accession>